<dbReference type="Gene3D" id="3.40.50.12780">
    <property type="entry name" value="N-terminal domain of ligase-like"/>
    <property type="match status" value="1"/>
</dbReference>
<dbReference type="Pfam" id="PF00501">
    <property type="entry name" value="AMP-binding"/>
    <property type="match status" value="1"/>
</dbReference>
<dbReference type="PANTHER" id="PTHR42921">
    <property type="entry name" value="ACETOACETYL-COA SYNTHETASE"/>
    <property type="match status" value="1"/>
</dbReference>
<dbReference type="GO" id="GO:0030729">
    <property type="term" value="F:acetoacetate-CoA ligase activity"/>
    <property type="evidence" value="ECO:0007669"/>
    <property type="project" value="InterPro"/>
</dbReference>
<dbReference type="Proteomes" id="UP000199700">
    <property type="component" value="Chromosome"/>
</dbReference>
<dbReference type="PANTHER" id="PTHR42921:SF1">
    <property type="entry name" value="ACETOACETYL-COA SYNTHETASE"/>
    <property type="match status" value="1"/>
</dbReference>
<gene>
    <name evidence="8" type="ORF">SAMN04489751_2134</name>
</gene>
<evidence type="ECO:0000256" key="1">
    <source>
        <dbReference type="ARBA" id="ARBA00006432"/>
    </source>
</evidence>
<evidence type="ECO:0000259" key="7">
    <source>
        <dbReference type="Pfam" id="PF16177"/>
    </source>
</evidence>
<accession>A0A1H1SLH8</accession>
<evidence type="ECO:0000259" key="6">
    <source>
        <dbReference type="Pfam" id="PF13193"/>
    </source>
</evidence>
<keyword evidence="3" id="KW-0547">Nucleotide-binding</keyword>
<sequence>MSQRFEAEQAAAHPTLWSPNVGTVESSQMYAFQQWLNKSGVRTAGYRELQNWSVDDLPGFWAAIWEYFAVEASAEPTSILDSETMPDATWFTGARLNYAQNLLRSARSRPNDVALIGTHESAPDTTWTWGQLEARTAALSAYLREIGVGPGDRVAAVLPHLPETVAALLATASVGAIWSVVNTDFGVAGVTDRFAQIEPKVLFTVDGYEFNGKVHERISTIPDLRSALPSVEHVILVDQLPEDVRRSADVKLPDEIARFSQVTQDATVEPRYEQVAFDHPLWILYSSGTTGKPKGIVHGHGGIVLEALKANHLHYDLNEHSRSYFAVSTTWVVWNLVVNTMMAGSSMITYDGAPTFGAADKHFEIVAEHEATFFGTGAAVLTMIERAGVNPSAHLDLSRLVGLFVTGSPLPDETWDWIYREVSSDIRVGSDSGGTDVATAFIGSNPLQSVRRGLLMGSYLGVASEAWDENGTRILGEVGEFVVTKPMPSMPLFFWGDADGTKYHEAYFDHFPGIWRHGDWVTEHSDGSFVIHGRSDSTINRGGIRMGSSDITRVVDLVSGVTGSMVIGAELDNGDYYMPLFVVPSKGNHVDDALKQAIVTAIRSEVSPRYTPDEIIEVSALPRTRTGKLMEVPIKTLLQGGDPAKVNRTSAEDANTIDWFVAFAQDFRNSKK</sequence>
<dbReference type="InterPro" id="IPR005914">
    <property type="entry name" value="Acac_CoA_synth"/>
</dbReference>
<feature type="domain" description="AMP-dependent synthetase/ligase" evidence="5">
    <location>
        <begin position="104"/>
        <end position="442"/>
    </location>
</feature>
<dbReference type="GO" id="GO:0005524">
    <property type="term" value="F:ATP binding"/>
    <property type="evidence" value="ECO:0007669"/>
    <property type="project" value="UniProtKB-KW"/>
</dbReference>
<feature type="domain" description="AMP-binding enzyme C-terminal" evidence="6">
    <location>
        <begin position="559"/>
        <end position="628"/>
    </location>
</feature>
<organism evidence="8 9">
    <name type="scientific">Brevibacterium sandarakinum</name>
    <dbReference type="NCBI Taxonomy" id="629680"/>
    <lineage>
        <taxon>Bacteria</taxon>
        <taxon>Bacillati</taxon>
        <taxon>Actinomycetota</taxon>
        <taxon>Actinomycetes</taxon>
        <taxon>Micrococcales</taxon>
        <taxon>Brevibacteriaceae</taxon>
        <taxon>Brevibacterium</taxon>
    </lineage>
</organism>
<evidence type="ECO:0000313" key="9">
    <source>
        <dbReference type="Proteomes" id="UP000199700"/>
    </source>
</evidence>
<dbReference type="STRING" id="629680.SAMN04489751_2134"/>
<dbReference type="InterPro" id="IPR042099">
    <property type="entry name" value="ANL_N_sf"/>
</dbReference>
<keyword evidence="9" id="KW-1185">Reference proteome</keyword>
<dbReference type="SUPFAM" id="SSF56801">
    <property type="entry name" value="Acetyl-CoA synthetase-like"/>
    <property type="match status" value="1"/>
</dbReference>
<dbReference type="RefSeq" id="WP_092105469.1">
    <property type="nucleotide sequence ID" value="NZ_LT629739.1"/>
</dbReference>
<feature type="domain" description="Acetyl-coenzyme A synthetase N-terminal" evidence="7">
    <location>
        <begin position="46"/>
        <end position="101"/>
    </location>
</feature>
<evidence type="ECO:0000313" key="8">
    <source>
        <dbReference type="EMBL" id="SDS48880.1"/>
    </source>
</evidence>
<dbReference type="AlphaFoldDB" id="A0A1H1SLH8"/>
<dbReference type="GO" id="GO:0006629">
    <property type="term" value="P:lipid metabolic process"/>
    <property type="evidence" value="ECO:0007669"/>
    <property type="project" value="InterPro"/>
</dbReference>
<evidence type="ECO:0000256" key="4">
    <source>
        <dbReference type="ARBA" id="ARBA00022840"/>
    </source>
</evidence>
<name>A0A1H1SLH8_BRESA</name>
<dbReference type="NCBIfam" id="TIGR01217">
    <property type="entry name" value="ac_ac_CoA_syn"/>
    <property type="match status" value="1"/>
</dbReference>
<keyword evidence="4" id="KW-0067">ATP-binding</keyword>
<dbReference type="Gene3D" id="3.30.300.30">
    <property type="match status" value="1"/>
</dbReference>
<protein>
    <submittedName>
        <fullName evidence="8">Acetoacetyl-CoA synthetase</fullName>
    </submittedName>
</protein>
<keyword evidence="2" id="KW-0436">Ligase</keyword>
<dbReference type="Pfam" id="PF16177">
    <property type="entry name" value="ACAS_N"/>
    <property type="match status" value="1"/>
</dbReference>
<dbReference type="NCBIfam" id="NF002937">
    <property type="entry name" value="PRK03584.1"/>
    <property type="match status" value="1"/>
</dbReference>
<dbReference type="PROSITE" id="PS00455">
    <property type="entry name" value="AMP_BINDING"/>
    <property type="match status" value="1"/>
</dbReference>
<dbReference type="InterPro" id="IPR020845">
    <property type="entry name" value="AMP-binding_CS"/>
</dbReference>
<dbReference type="InterPro" id="IPR032387">
    <property type="entry name" value="ACAS_N"/>
</dbReference>
<evidence type="ECO:0000256" key="2">
    <source>
        <dbReference type="ARBA" id="ARBA00022598"/>
    </source>
</evidence>
<comment type="similarity">
    <text evidence="1">Belongs to the ATP-dependent AMP-binding enzyme family.</text>
</comment>
<dbReference type="EMBL" id="LT629739">
    <property type="protein sequence ID" value="SDS48880.1"/>
    <property type="molecule type" value="Genomic_DNA"/>
</dbReference>
<dbReference type="Pfam" id="PF13193">
    <property type="entry name" value="AMP-binding_C"/>
    <property type="match status" value="1"/>
</dbReference>
<dbReference type="InterPro" id="IPR045851">
    <property type="entry name" value="AMP-bd_C_sf"/>
</dbReference>
<evidence type="ECO:0000259" key="5">
    <source>
        <dbReference type="Pfam" id="PF00501"/>
    </source>
</evidence>
<dbReference type="InterPro" id="IPR025110">
    <property type="entry name" value="AMP-bd_C"/>
</dbReference>
<evidence type="ECO:0000256" key="3">
    <source>
        <dbReference type="ARBA" id="ARBA00022741"/>
    </source>
</evidence>
<dbReference type="InterPro" id="IPR000873">
    <property type="entry name" value="AMP-dep_synth/lig_dom"/>
</dbReference>
<dbReference type="OrthoDB" id="9803968at2"/>
<reference evidence="8" key="1">
    <citation type="submission" date="2016-10" db="EMBL/GenBank/DDBJ databases">
        <authorList>
            <person name="Varghese N."/>
            <person name="Submissions S."/>
        </authorList>
    </citation>
    <scope>NUCLEOTIDE SEQUENCE [LARGE SCALE GENOMIC DNA]</scope>
    <source>
        <strain evidence="8">DSM 22082</strain>
    </source>
</reference>
<proteinExistence type="inferred from homology"/>